<evidence type="ECO:0000313" key="7">
    <source>
        <dbReference type="Proteomes" id="UP000239590"/>
    </source>
</evidence>
<evidence type="ECO:0000256" key="2">
    <source>
        <dbReference type="ARBA" id="ARBA00022679"/>
    </source>
</evidence>
<dbReference type="GO" id="GO:0005737">
    <property type="term" value="C:cytoplasm"/>
    <property type="evidence" value="ECO:0007669"/>
    <property type="project" value="UniProtKB-SubCell"/>
</dbReference>
<comment type="function">
    <text evidence="5">Transfers and isomerizes the ribose moiety from AdoMet to the 7-aminomethyl group of 7-deazaguanine (preQ1-tRNA) to give epoxyqueuosine (oQ-tRNA).</text>
</comment>
<keyword evidence="7" id="KW-1185">Reference proteome</keyword>
<evidence type="ECO:0000256" key="1">
    <source>
        <dbReference type="ARBA" id="ARBA00022490"/>
    </source>
</evidence>
<dbReference type="PANTHER" id="PTHR30307">
    <property type="entry name" value="S-ADENOSYLMETHIONINE:TRNA RIBOSYLTRANSFERASE-ISOMERASE"/>
    <property type="match status" value="1"/>
</dbReference>
<dbReference type="HAMAP" id="MF_00113">
    <property type="entry name" value="QueA"/>
    <property type="match status" value="1"/>
</dbReference>
<organism evidence="6 7">
    <name type="scientific">Siphonobacter curvatus</name>
    <dbReference type="NCBI Taxonomy" id="2094562"/>
    <lineage>
        <taxon>Bacteria</taxon>
        <taxon>Pseudomonadati</taxon>
        <taxon>Bacteroidota</taxon>
        <taxon>Cytophagia</taxon>
        <taxon>Cytophagales</taxon>
        <taxon>Cytophagaceae</taxon>
        <taxon>Siphonobacter</taxon>
    </lineage>
</organism>
<gene>
    <name evidence="5" type="primary">queA</name>
    <name evidence="6" type="ORF">C5O19_06380</name>
</gene>
<dbReference type="Gene3D" id="2.40.10.240">
    <property type="entry name" value="QueA-like"/>
    <property type="match status" value="1"/>
</dbReference>
<keyword evidence="3 5" id="KW-0949">S-adenosyl-L-methionine</keyword>
<dbReference type="Gene3D" id="3.40.1780.10">
    <property type="entry name" value="QueA-like"/>
    <property type="match status" value="1"/>
</dbReference>
<dbReference type="AlphaFoldDB" id="A0A2S7INH6"/>
<name>A0A2S7INH6_9BACT</name>
<dbReference type="Proteomes" id="UP000239590">
    <property type="component" value="Unassembled WGS sequence"/>
</dbReference>
<dbReference type="PANTHER" id="PTHR30307:SF0">
    <property type="entry name" value="S-ADENOSYLMETHIONINE:TRNA RIBOSYLTRANSFERASE-ISOMERASE"/>
    <property type="match status" value="1"/>
</dbReference>
<dbReference type="GO" id="GO:0051075">
    <property type="term" value="F:S-adenosylmethionine:tRNA ribosyltransferase-isomerase activity"/>
    <property type="evidence" value="ECO:0007669"/>
    <property type="project" value="UniProtKB-EC"/>
</dbReference>
<evidence type="ECO:0000256" key="4">
    <source>
        <dbReference type="ARBA" id="ARBA00022785"/>
    </source>
</evidence>
<dbReference type="GO" id="GO:0008616">
    <property type="term" value="P:tRNA queuosine(34) biosynthetic process"/>
    <property type="evidence" value="ECO:0007669"/>
    <property type="project" value="UniProtKB-UniRule"/>
</dbReference>
<dbReference type="SUPFAM" id="SSF111337">
    <property type="entry name" value="QueA-like"/>
    <property type="match status" value="1"/>
</dbReference>
<comment type="catalytic activity">
    <reaction evidence="5">
        <text>7-aminomethyl-7-carbaguanosine(34) in tRNA + S-adenosyl-L-methionine = epoxyqueuosine(34) in tRNA + adenine + L-methionine + 2 H(+)</text>
        <dbReference type="Rhea" id="RHEA:32155"/>
        <dbReference type="Rhea" id="RHEA-COMP:10342"/>
        <dbReference type="Rhea" id="RHEA-COMP:18582"/>
        <dbReference type="ChEBI" id="CHEBI:15378"/>
        <dbReference type="ChEBI" id="CHEBI:16708"/>
        <dbReference type="ChEBI" id="CHEBI:57844"/>
        <dbReference type="ChEBI" id="CHEBI:59789"/>
        <dbReference type="ChEBI" id="CHEBI:82833"/>
        <dbReference type="ChEBI" id="CHEBI:194443"/>
        <dbReference type="EC" id="2.4.99.17"/>
    </reaction>
</comment>
<dbReference type="InterPro" id="IPR036100">
    <property type="entry name" value="QueA_sf"/>
</dbReference>
<comment type="subunit">
    <text evidence="5">Monomer.</text>
</comment>
<keyword evidence="2 5" id="KW-0808">Transferase</keyword>
<comment type="similarity">
    <text evidence="5">Belongs to the QueA family.</text>
</comment>
<comment type="subcellular location">
    <subcellularLocation>
        <location evidence="5">Cytoplasm</location>
    </subcellularLocation>
</comment>
<proteinExistence type="inferred from homology"/>
<sequence>MQHLPIADFTYELPDEQIARFPLPVRDESRLLVYRKGTIEHRKFRSLTEELTSDTLLVFNNTRVIPARLHFQRQTGALIELFLLHPVEPSPVIPVVMEETQACVWECMIGNRKRWKAGERLQKEVEINGQSVLLTAELTNAEQSLVRLSWSQPVRFVDVVQAIGKIPLPPYLKREAETSDEQTYQTVYSEKEGAVAAPTAGLHFTDRVFAGLEAKGIRREFLTLHVGAGTFQPVKTENALEHKMHGEQLVITRSNLEHLQAANRIIPVGTTSMRSLESMYWLGVQLIHKEYTSLEQGFRIPQFVHQQYTELPTLHESLAAIVQQMEVEERQEIVGETEIMIFPGYTFRVCQGLVTNFHQPGSTLLLLIAALVGGNWKRIYDEALTQQYRFLSYGDSSLLLP</sequence>
<dbReference type="InterPro" id="IPR042119">
    <property type="entry name" value="QueA_dom2"/>
</dbReference>
<protein>
    <recommendedName>
        <fullName evidence="5">S-adenosylmethionine:tRNA ribosyltransferase-isomerase</fullName>
        <ecNumber evidence="5">2.4.99.17</ecNumber>
    </recommendedName>
    <alternativeName>
        <fullName evidence="5">Queuosine biosynthesis protein QueA</fullName>
    </alternativeName>
</protein>
<reference evidence="7" key="1">
    <citation type="submission" date="2018-02" db="EMBL/GenBank/DDBJ databases">
        <title>Genome sequencing of Solimonas sp. HR-BB.</title>
        <authorList>
            <person name="Lee Y."/>
            <person name="Jeon C.O."/>
        </authorList>
    </citation>
    <scope>NUCLEOTIDE SEQUENCE [LARGE SCALE GENOMIC DNA]</scope>
    <source>
        <strain evidence="7">HR-U</strain>
    </source>
</reference>
<dbReference type="UniPathway" id="UPA00392"/>
<dbReference type="InterPro" id="IPR003699">
    <property type="entry name" value="QueA"/>
</dbReference>
<dbReference type="EMBL" id="PTRA01000001">
    <property type="protein sequence ID" value="PQA59277.1"/>
    <property type="molecule type" value="Genomic_DNA"/>
</dbReference>
<keyword evidence="4 5" id="KW-0671">Queuosine biosynthesis</keyword>
<comment type="caution">
    <text evidence="6">The sequence shown here is derived from an EMBL/GenBank/DDBJ whole genome shotgun (WGS) entry which is preliminary data.</text>
</comment>
<evidence type="ECO:0000313" key="6">
    <source>
        <dbReference type="EMBL" id="PQA59277.1"/>
    </source>
</evidence>
<evidence type="ECO:0000256" key="3">
    <source>
        <dbReference type="ARBA" id="ARBA00022691"/>
    </source>
</evidence>
<keyword evidence="1 5" id="KW-0963">Cytoplasm</keyword>
<accession>A0A2S7INH6</accession>
<dbReference type="Pfam" id="PF02547">
    <property type="entry name" value="Queuosine_synth"/>
    <property type="match status" value="1"/>
</dbReference>
<dbReference type="OrthoDB" id="9805933at2"/>
<dbReference type="EC" id="2.4.99.17" evidence="5"/>
<evidence type="ECO:0000256" key="5">
    <source>
        <dbReference type="HAMAP-Rule" id="MF_00113"/>
    </source>
</evidence>
<comment type="pathway">
    <text evidence="5">tRNA modification; tRNA-queuosine biosynthesis.</text>
</comment>
<dbReference type="InterPro" id="IPR042118">
    <property type="entry name" value="QueA_dom1"/>
</dbReference>